<feature type="domain" description="VQ" evidence="2">
    <location>
        <begin position="50"/>
        <end position="74"/>
    </location>
</feature>
<dbReference type="PANTHER" id="PTHR33143">
    <property type="entry name" value="F16F4.1 PROTEIN-RELATED"/>
    <property type="match status" value="1"/>
</dbReference>
<gene>
    <name evidence="3" type="ORF">HYC85_021430</name>
</gene>
<dbReference type="InterPro" id="IPR008889">
    <property type="entry name" value="VQ"/>
</dbReference>
<feature type="compositionally biased region" description="Basic and acidic residues" evidence="1">
    <location>
        <begin position="98"/>
        <end position="113"/>
    </location>
</feature>
<feature type="compositionally biased region" description="Basic and acidic residues" evidence="1">
    <location>
        <begin position="1"/>
        <end position="14"/>
    </location>
</feature>
<reference evidence="4" key="1">
    <citation type="journal article" date="2020" name="Nat. Commun.">
        <title>Genome assembly of wild tea tree DASZ reveals pedigree and selection history of tea varieties.</title>
        <authorList>
            <person name="Zhang W."/>
            <person name="Zhang Y."/>
            <person name="Qiu H."/>
            <person name="Guo Y."/>
            <person name="Wan H."/>
            <person name="Zhang X."/>
            <person name="Scossa F."/>
            <person name="Alseekh S."/>
            <person name="Zhang Q."/>
            <person name="Wang P."/>
            <person name="Xu L."/>
            <person name="Schmidt M.H."/>
            <person name="Jia X."/>
            <person name="Li D."/>
            <person name="Zhu A."/>
            <person name="Guo F."/>
            <person name="Chen W."/>
            <person name="Ni D."/>
            <person name="Usadel B."/>
            <person name="Fernie A.R."/>
            <person name="Wen W."/>
        </authorList>
    </citation>
    <scope>NUCLEOTIDE SEQUENCE [LARGE SCALE GENOMIC DNA]</scope>
    <source>
        <strain evidence="4">cv. G240</strain>
    </source>
</reference>
<sequence>MRATKYHGDEKEKMVINGPRPTPLRIINKDSHVIHKQRNQQHPIITYTKSPKIIHAKPRDFMALVQRLTGLSSSSRSSENNETSQSQPRNNTNSYEMKSIKVDDDESSSKLKDENCGAHKYSSVLLSPNFNVMLPSQFLADIPLFTPNSANLFLSSPPLYVFDAKKELPQY</sequence>
<dbReference type="PANTHER" id="PTHR33143:SF76">
    <property type="entry name" value="VQ MOTIF-CONTAINING PROTEIN 8, CHLOROPLASTIC"/>
    <property type="match status" value="1"/>
</dbReference>
<dbReference type="Pfam" id="PF05678">
    <property type="entry name" value="VQ"/>
    <property type="match status" value="1"/>
</dbReference>
<feature type="compositionally biased region" description="Polar residues" evidence="1">
    <location>
        <begin position="87"/>
        <end position="96"/>
    </location>
</feature>
<evidence type="ECO:0000313" key="4">
    <source>
        <dbReference type="Proteomes" id="UP000593564"/>
    </source>
</evidence>
<dbReference type="Proteomes" id="UP000593564">
    <property type="component" value="Unassembled WGS sequence"/>
</dbReference>
<name>A0A7J7GHP7_CAMSI</name>
<reference evidence="3 4" key="2">
    <citation type="submission" date="2020-07" db="EMBL/GenBank/DDBJ databases">
        <title>Genome assembly of wild tea tree DASZ reveals pedigree and selection history of tea varieties.</title>
        <authorList>
            <person name="Zhang W."/>
        </authorList>
    </citation>
    <scope>NUCLEOTIDE SEQUENCE [LARGE SCALE GENOMIC DNA]</scope>
    <source>
        <strain evidence="4">cv. G240</strain>
        <tissue evidence="3">Leaf</tissue>
    </source>
</reference>
<evidence type="ECO:0000259" key="2">
    <source>
        <dbReference type="Pfam" id="PF05678"/>
    </source>
</evidence>
<feature type="compositionally biased region" description="Low complexity" evidence="1">
    <location>
        <begin position="71"/>
        <end position="86"/>
    </location>
</feature>
<comment type="caution">
    <text evidence="3">The sequence shown here is derived from an EMBL/GenBank/DDBJ whole genome shotgun (WGS) entry which is preliminary data.</text>
</comment>
<evidence type="ECO:0000256" key="1">
    <source>
        <dbReference type="SAM" id="MobiDB-lite"/>
    </source>
</evidence>
<evidence type="ECO:0000313" key="3">
    <source>
        <dbReference type="EMBL" id="KAF5940263.1"/>
    </source>
</evidence>
<accession>A0A7J7GHP7</accession>
<dbReference type="GO" id="GO:0005634">
    <property type="term" value="C:nucleus"/>
    <property type="evidence" value="ECO:0007669"/>
    <property type="project" value="TreeGrafter"/>
</dbReference>
<feature type="region of interest" description="Disordered" evidence="1">
    <location>
        <begin position="71"/>
        <end position="113"/>
    </location>
</feature>
<feature type="region of interest" description="Disordered" evidence="1">
    <location>
        <begin position="1"/>
        <end position="23"/>
    </location>
</feature>
<dbReference type="EMBL" id="JACBKZ010000010">
    <property type="protein sequence ID" value="KAF5940263.1"/>
    <property type="molecule type" value="Genomic_DNA"/>
</dbReference>
<dbReference type="AlphaFoldDB" id="A0A7J7GHP7"/>
<proteinExistence type="predicted"/>
<organism evidence="3 4">
    <name type="scientific">Camellia sinensis</name>
    <name type="common">Tea plant</name>
    <name type="synonym">Thea sinensis</name>
    <dbReference type="NCBI Taxonomy" id="4442"/>
    <lineage>
        <taxon>Eukaryota</taxon>
        <taxon>Viridiplantae</taxon>
        <taxon>Streptophyta</taxon>
        <taxon>Embryophyta</taxon>
        <taxon>Tracheophyta</taxon>
        <taxon>Spermatophyta</taxon>
        <taxon>Magnoliopsida</taxon>
        <taxon>eudicotyledons</taxon>
        <taxon>Gunneridae</taxon>
        <taxon>Pentapetalae</taxon>
        <taxon>asterids</taxon>
        <taxon>Ericales</taxon>
        <taxon>Theaceae</taxon>
        <taxon>Camellia</taxon>
    </lineage>
</organism>
<keyword evidence="4" id="KW-1185">Reference proteome</keyword>
<protein>
    <recommendedName>
        <fullName evidence="2">VQ domain-containing protein</fullName>
    </recommendedName>
</protein>
<dbReference type="InterPro" id="IPR039607">
    <property type="entry name" value="VQ_8/17/18/20/21/25"/>
</dbReference>